<dbReference type="EnsemblMetazoa" id="GPAI027365-RA">
    <property type="protein sequence ID" value="GPAI027365-PA"/>
    <property type="gene ID" value="GPAI027365"/>
</dbReference>
<dbReference type="STRING" id="7398.A0A1A9ZWM7"/>
<dbReference type="Pfam" id="PF01490">
    <property type="entry name" value="Aa_trans"/>
    <property type="match status" value="1"/>
</dbReference>
<feature type="transmembrane region" description="Helical" evidence="5">
    <location>
        <begin position="24"/>
        <end position="44"/>
    </location>
</feature>
<name>A0A1A9ZWM7_GLOPL</name>
<keyword evidence="2 5" id="KW-0812">Transmembrane</keyword>
<evidence type="ECO:0000256" key="2">
    <source>
        <dbReference type="ARBA" id="ARBA00022692"/>
    </source>
</evidence>
<feature type="transmembrane region" description="Helical" evidence="5">
    <location>
        <begin position="50"/>
        <end position="71"/>
    </location>
</feature>
<feature type="transmembrane region" description="Helical" evidence="5">
    <location>
        <begin position="112"/>
        <end position="132"/>
    </location>
</feature>
<sequence length="191" mass="22250">MDGQNYDAYNHRDDGSDKLSYSTALWHLMKFIWSTGMLIVPYAFQNIGWLMALGILVIMIGLTTVGLHVMFNSMYALCCRHRVPYLNIHAALQQSINEGPLRLRSFSKYSRAILDFILVIYYFGLSATYVMFIAEVIKQFVDYYYYEIDLWIYIYLMAGLLLIVQLLQAFKSMVLWIMIPIAFSHLGSYNK</sequence>
<evidence type="ECO:0000256" key="3">
    <source>
        <dbReference type="ARBA" id="ARBA00022989"/>
    </source>
</evidence>
<protein>
    <recommendedName>
        <fullName evidence="6">Amino acid transporter transmembrane domain-containing protein</fullName>
    </recommendedName>
</protein>
<comment type="subcellular location">
    <subcellularLocation>
        <location evidence="1">Membrane</location>
        <topology evidence="1">Multi-pass membrane protein</topology>
    </subcellularLocation>
</comment>
<feature type="domain" description="Amino acid transporter transmembrane" evidence="6">
    <location>
        <begin position="18"/>
        <end position="180"/>
    </location>
</feature>
<dbReference type="PANTHER" id="PTHR22950">
    <property type="entry name" value="AMINO ACID TRANSPORTER"/>
    <property type="match status" value="1"/>
</dbReference>
<organism evidence="7 8">
    <name type="scientific">Glossina pallidipes</name>
    <name type="common">Tsetse fly</name>
    <dbReference type="NCBI Taxonomy" id="7398"/>
    <lineage>
        <taxon>Eukaryota</taxon>
        <taxon>Metazoa</taxon>
        <taxon>Ecdysozoa</taxon>
        <taxon>Arthropoda</taxon>
        <taxon>Hexapoda</taxon>
        <taxon>Insecta</taxon>
        <taxon>Pterygota</taxon>
        <taxon>Neoptera</taxon>
        <taxon>Endopterygota</taxon>
        <taxon>Diptera</taxon>
        <taxon>Brachycera</taxon>
        <taxon>Muscomorpha</taxon>
        <taxon>Hippoboscoidea</taxon>
        <taxon>Glossinidae</taxon>
        <taxon>Glossina</taxon>
    </lineage>
</organism>
<keyword evidence="4 5" id="KW-0472">Membrane</keyword>
<proteinExistence type="predicted"/>
<accession>A0A1A9ZWM7</accession>
<reference evidence="7" key="2">
    <citation type="submission" date="2020-05" db="UniProtKB">
        <authorList>
            <consortium name="EnsemblMetazoa"/>
        </authorList>
    </citation>
    <scope>IDENTIFICATION</scope>
    <source>
        <strain evidence="7">IAEA</strain>
    </source>
</reference>
<evidence type="ECO:0000256" key="5">
    <source>
        <dbReference type="SAM" id="Phobius"/>
    </source>
</evidence>
<reference evidence="8" key="1">
    <citation type="submission" date="2014-03" db="EMBL/GenBank/DDBJ databases">
        <authorList>
            <person name="Aksoy S."/>
            <person name="Warren W."/>
            <person name="Wilson R.K."/>
        </authorList>
    </citation>
    <scope>NUCLEOTIDE SEQUENCE [LARGE SCALE GENOMIC DNA]</scope>
    <source>
        <strain evidence="8">IAEA</strain>
    </source>
</reference>
<evidence type="ECO:0000256" key="4">
    <source>
        <dbReference type="ARBA" id="ARBA00023136"/>
    </source>
</evidence>
<evidence type="ECO:0000256" key="1">
    <source>
        <dbReference type="ARBA" id="ARBA00004141"/>
    </source>
</evidence>
<dbReference type="Proteomes" id="UP000092445">
    <property type="component" value="Unassembled WGS sequence"/>
</dbReference>
<keyword evidence="8" id="KW-1185">Reference proteome</keyword>
<dbReference type="InterPro" id="IPR013057">
    <property type="entry name" value="AA_transpt_TM"/>
</dbReference>
<keyword evidence="3 5" id="KW-1133">Transmembrane helix</keyword>
<evidence type="ECO:0000313" key="7">
    <source>
        <dbReference type="EnsemblMetazoa" id="GPAI027365-PA"/>
    </source>
</evidence>
<feature type="transmembrane region" description="Helical" evidence="5">
    <location>
        <begin position="152"/>
        <end position="170"/>
    </location>
</feature>
<evidence type="ECO:0000313" key="8">
    <source>
        <dbReference type="Proteomes" id="UP000092445"/>
    </source>
</evidence>
<dbReference type="GO" id="GO:0016020">
    <property type="term" value="C:membrane"/>
    <property type="evidence" value="ECO:0007669"/>
    <property type="project" value="UniProtKB-SubCell"/>
</dbReference>
<dbReference type="VEuPathDB" id="VectorBase:GPAI027365"/>
<evidence type="ECO:0000259" key="6">
    <source>
        <dbReference type="Pfam" id="PF01490"/>
    </source>
</evidence>
<dbReference type="GO" id="GO:0015179">
    <property type="term" value="F:L-amino acid transmembrane transporter activity"/>
    <property type="evidence" value="ECO:0007669"/>
    <property type="project" value="TreeGrafter"/>
</dbReference>
<dbReference type="AlphaFoldDB" id="A0A1A9ZWM7"/>